<dbReference type="OrthoDB" id="9796171at2"/>
<dbReference type="GO" id="GO:0016747">
    <property type="term" value="F:acyltransferase activity, transferring groups other than amino-acyl groups"/>
    <property type="evidence" value="ECO:0007669"/>
    <property type="project" value="InterPro"/>
</dbReference>
<dbReference type="STRING" id="1346286.SAMN05444362_11282"/>
<evidence type="ECO:0000313" key="2">
    <source>
        <dbReference type="EMBL" id="SHF93897.1"/>
    </source>
</evidence>
<dbReference type="Pfam" id="PF13673">
    <property type="entry name" value="Acetyltransf_10"/>
    <property type="match status" value="1"/>
</dbReference>
<dbReference type="InterPro" id="IPR016181">
    <property type="entry name" value="Acyl_CoA_acyltransferase"/>
</dbReference>
<dbReference type="RefSeq" id="WP_062180784.1">
    <property type="nucleotide sequence ID" value="NZ_BBXL01000011.1"/>
</dbReference>
<dbReference type="AlphaFoldDB" id="A0A1M5FQQ8"/>
<protein>
    <submittedName>
        <fullName evidence="2">ElaA protein</fullName>
    </submittedName>
</protein>
<accession>A0A1M5FQQ8</accession>
<reference evidence="3" key="1">
    <citation type="submission" date="2016-11" db="EMBL/GenBank/DDBJ databases">
        <authorList>
            <person name="Varghese N."/>
            <person name="Submissions S."/>
        </authorList>
    </citation>
    <scope>NUCLEOTIDE SEQUENCE [LARGE SCALE GENOMIC DNA]</scope>
    <source>
        <strain evidence="3">DSM 27370</strain>
    </source>
</reference>
<keyword evidence="3" id="KW-1185">Reference proteome</keyword>
<evidence type="ECO:0000313" key="3">
    <source>
        <dbReference type="Proteomes" id="UP000184480"/>
    </source>
</evidence>
<dbReference type="PROSITE" id="PS51186">
    <property type="entry name" value="GNAT"/>
    <property type="match status" value="1"/>
</dbReference>
<dbReference type="Gene3D" id="3.40.630.30">
    <property type="match status" value="1"/>
</dbReference>
<proteinExistence type="predicted"/>
<dbReference type="Proteomes" id="UP000184480">
    <property type="component" value="Unassembled WGS sequence"/>
</dbReference>
<name>A0A1M5FQQ8_9BACT</name>
<evidence type="ECO:0000259" key="1">
    <source>
        <dbReference type="PROSITE" id="PS51186"/>
    </source>
</evidence>
<sequence length="153" mass="18113">MPHSDKSIKWEVDRFEELTLDKLYKILHLRADIFVVEQNCPYLDPDFKDQKARHLQGYAGNRLIAYCRLFGKGDYFEQASIGRVVVAKDYRKYGYGHQMMDKAIELIRVQFNETRLTISAQLYLKAFYESHGFVQVGEPYLEDDIPHIRMEKK</sequence>
<organism evidence="2 3">
    <name type="scientific">Dysgonomonas macrotermitis</name>
    <dbReference type="NCBI Taxonomy" id="1346286"/>
    <lineage>
        <taxon>Bacteria</taxon>
        <taxon>Pseudomonadati</taxon>
        <taxon>Bacteroidota</taxon>
        <taxon>Bacteroidia</taxon>
        <taxon>Bacteroidales</taxon>
        <taxon>Dysgonomonadaceae</taxon>
        <taxon>Dysgonomonas</taxon>
    </lineage>
</organism>
<dbReference type="InterPro" id="IPR000182">
    <property type="entry name" value="GNAT_dom"/>
</dbReference>
<dbReference type="EMBL" id="FQUC01000012">
    <property type="protein sequence ID" value="SHF93897.1"/>
    <property type="molecule type" value="Genomic_DNA"/>
</dbReference>
<dbReference type="CDD" id="cd04301">
    <property type="entry name" value="NAT_SF"/>
    <property type="match status" value="1"/>
</dbReference>
<dbReference type="SUPFAM" id="SSF55729">
    <property type="entry name" value="Acyl-CoA N-acyltransferases (Nat)"/>
    <property type="match status" value="1"/>
</dbReference>
<gene>
    <name evidence="2" type="ORF">SAMN05444362_11282</name>
</gene>
<feature type="domain" description="N-acetyltransferase" evidence="1">
    <location>
        <begin position="13"/>
        <end position="153"/>
    </location>
</feature>